<dbReference type="OrthoDB" id="9812260at2"/>
<evidence type="ECO:0000313" key="5">
    <source>
        <dbReference type="Proteomes" id="UP000245396"/>
    </source>
</evidence>
<feature type="transmembrane region" description="Helical" evidence="2">
    <location>
        <begin position="189"/>
        <end position="210"/>
    </location>
</feature>
<feature type="transmembrane region" description="Helical" evidence="2">
    <location>
        <begin position="63"/>
        <end position="83"/>
    </location>
</feature>
<dbReference type="PANTHER" id="PTHR45138">
    <property type="entry name" value="REGULATORY COMPONENTS OF SENSORY TRANSDUCTION SYSTEM"/>
    <property type="match status" value="1"/>
</dbReference>
<protein>
    <recommendedName>
        <fullName evidence="1">diguanylate cyclase</fullName>
        <ecNumber evidence="1">2.7.7.65</ecNumber>
    </recommendedName>
</protein>
<dbReference type="EMBL" id="QGGG01000004">
    <property type="protein sequence ID" value="PWJ85069.1"/>
    <property type="molecule type" value="Genomic_DNA"/>
</dbReference>
<dbReference type="InterPro" id="IPR043128">
    <property type="entry name" value="Rev_trsase/Diguanyl_cyclase"/>
</dbReference>
<dbReference type="PROSITE" id="PS50887">
    <property type="entry name" value="GGDEF"/>
    <property type="match status" value="1"/>
</dbReference>
<dbReference type="Proteomes" id="UP000245396">
    <property type="component" value="Unassembled WGS sequence"/>
</dbReference>
<keyword evidence="2" id="KW-0812">Transmembrane</keyword>
<dbReference type="CDD" id="cd01949">
    <property type="entry name" value="GGDEF"/>
    <property type="match status" value="1"/>
</dbReference>
<sequence>MTGATVVLAINLIVVSLLSASFATIWLYDRKQTIARWMVGVYGLGAAYFLLEFAVARLGEPPLLLLLCFATLLGALTLFDVGVARKYAVPVPKRLLTAVFALSMIACWFVSDLPRSAFSRTMVYQMPFFMLQAIGAGVLWRARSRGRLDTALMGLLVLSALHFLSKPFLQPLLGGGTAQTYLHSNYAMISQAMGTVFSVASALLFLVILARDVIGDVRILSETDALSRLLNRGGFEDRAKALLRKADAGGRPMALVICDLDHFKDINDTFGHASGDRVIRAFAGFLRDTASAGHVAGRIGGEEFAILLPGANLVTARLFAEATRTAFCGLPVEGLPSHLRFTASFGVAERMPRETLSDLLSRADKALYEAKRGGRDCVRLASTPAGTRSSARSP</sequence>
<feature type="transmembrane region" description="Helical" evidence="2">
    <location>
        <begin position="34"/>
        <end position="51"/>
    </location>
</feature>
<dbReference type="AlphaFoldDB" id="A0A316C5W5"/>
<evidence type="ECO:0000256" key="1">
    <source>
        <dbReference type="ARBA" id="ARBA00012528"/>
    </source>
</evidence>
<evidence type="ECO:0000313" key="4">
    <source>
        <dbReference type="EMBL" id="PWJ85069.1"/>
    </source>
</evidence>
<reference evidence="4 5" key="1">
    <citation type="submission" date="2018-05" db="EMBL/GenBank/DDBJ databases">
        <title>Genomic Encyclopedia of Type Strains, Phase IV (KMG-IV): sequencing the most valuable type-strain genomes for metagenomic binning, comparative biology and taxonomic classification.</title>
        <authorList>
            <person name="Goeker M."/>
        </authorList>
    </citation>
    <scope>NUCLEOTIDE SEQUENCE [LARGE SCALE GENOMIC DNA]</scope>
    <source>
        <strain evidence="4 5">DSM 6986</strain>
    </source>
</reference>
<gene>
    <name evidence="4" type="ORF">C7441_104339</name>
</gene>
<dbReference type="RefSeq" id="WP_109612424.1">
    <property type="nucleotide sequence ID" value="NZ_QGGG01000004.1"/>
</dbReference>
<dbReference type="InterPro" id="IPR029787">
    <property type="entry name" value="Nucleotide_cyclase"/>
</dbReference>
<feature type="transmembrane region" description="Helical" evidence="2">
    <location>
        <begin position="6"/>
        <end position="27"/>
    </location>
</feature>
<dbReference type="Gene3D" id="3.30.70.270">
    <property type="match status" value="1"/>
</dbReference>
<dbReference type="Pfam" id="PF00990">
    <property type="entry name" value="GGDEF"/>
    <property type="match status" value="1"/>
</dbReference>
<dbReference type="GO" id="GO:0005886">
    <property type="term" value="C:plasma membrane"/>
    <property type="evidence" value="ECO:0007669"/>
    <property type="project" value="TreeGrafter"/>
</dbReference>
<evidence type="ECO:0000259" key="3">
    <source>
        <dbReference type="PROSITE" id="PS50887"/>
    </source>
</evidence>
<keyword evidence="2" id="KW-1133">Transmembrane helix</keyword>
<dbReference type="InterPro" id="IPR000160">
    <property type="entry name" value="GGDEF_dom"/>
</dbReference>
<dbReference type="FunFam" id="3.30.70.270:FF:000001">
    <property type="entry name" value="Diguanylate cyclase domain protein"/>
    <property type="match status" value="1"/>
</dbReference>
<feature type="transmembrane region" description="Helical" evidence="2">
    <location>
        <begin position="95"/>
        <end position="111"/>
    </location>
</feature>
<name>A0A316C5W5_PSESE</name>
<keyword evidence="5" id="KW-1185">Reference proteome</keyword>
<dbReference type="SUPFAM" id="SSF55073">
    <property type="entry name" value="Nucleotide cyclase"/>
    <property type="match status" value="1"/>
</dbReference>
<feature type="domain" description="GGDEF" evidence="3">
    <location>
        <begin position="251"/>
        <end position="383"/>
    </location>
</feature>
<dbReference type="PANTHER" id="PTHR45138:SF2">
    <property type="entry name" value="DIGUANYLATE CYCLASE VDCA"/>
    <property type="match status" value="1"/>
</dbReference>
<dbReference type="GO" id="GO:1902201">
    <property type="term" value="P:negative regulation of bacterial-type flagellum-dependent cell motility"/>
    <property type="evidence" value="ECO:0007669"/>
    <property type="project" value="TreeGrafter"/>
</dbReference>
<dbReference type="SMART" id="SM00267">
    <property type="entry name" value="GGDEF"/>
    <property type="match status" value="1"/>
</dbReference>
<keyword evidence="2" id="KW-0472">Membrane</keyword>
<comment type="caution">
    <text evidence="4">The sequence shown here is derived from an EMBL/GenBank/DDBJ whole genome shotgun (WGS) entry which is preliminary data.</text>
</comment>
<dbReference type="InterPro" id="IPR050469">
    <property type="entry name" value="Diguanylate_Cyclase"/>
</dbReference>
<proteinExistence type="predicted"/>
<accession>A0A316C5W5</accession>
<dbReference type="GO" id="GO:0052621">
    <property type="term" value="F:diguanylate cyclase activity"/>
    <property type="evidence" value="ECO:0007669"/>
    <property type="project" value="UniProtKB-EC"/>
</dbReference>
<dbReference type="EC" id="2.7.7.65" evidence="1"/>
<dbReference type="NCBIfam" id="TIGR00254">
    <property type="entry name" value="GGDEF"/>
    <property type="match status" value="1"/>
</dbReference>
<feature type="transmembrane region" description="Helical" evidence="2">
    <location>
        <begin position="123"/>
        <end position="140"/>
    </location>
</feature>
<feature type="transmembrane region" description="Helical" evidence="2">
    <location>
        <begin position="152"/>
        <end position="169"/>
    </location>
</feature>
<organism evidence="4 5">
    <name type="scientific">Pseudaminobacter salicylatoxidans</name>
    <dbReference type="NCBI Taxonomy" id="93369"/>
    <lineage>
        <taxon>Bacteria</taxon>
        <taxon>Pseudomonadati</taxon>
        <taxon>Pseudomonadota</taxon>
        <taxon>Alphaproteobacteria</taxon>
        <taxon>Hyphomicrobiales</taxon>
        <taxon>Phyllobacteriaceae</taxon>
        <taxon>Pseudaminobacter</taxon>
    </lineage>
</organism>
<evidence type="ECO:0000256" key="2">
    <source>
        <dbReference type="SAM" id="Phobius"/>
    </source>
</evidence>
<dbReference type="GO" id="GO:0043709">
    <property type="term" value="P:cell adhesion involved in single-species biofilm formation"/>
    <property type="evidence" value="ECO:0007669"/>
    <property type="project" value="TreeGrafter"/>
</dbReference>